<evidence type="ECO:0000259" key="1">
    <source>
        <dbReference type="Pfam" id="PF26366"/>
    </source>
</evidence>
<feature type="domain" description="DUF8094" evidence="1">
    <location>
        <begin position="11"/>
        <end position="294"/>
    </location>
</feature>
<dbReference type="InterPro" id="IPR058407">
    <property type="entry name" value="DUF8094"/>
</dbReference>
<dbReference type="Pfam" id="PF26366">
    <property type="entry name" value="DUF8094"/>
    <property type="match status" value="1"/>
</dbReference>
<evidence type="ECO:0000313" key="3">
    <source>
        <dbReference type="Proteomes" id="UP001611548"/>
    </source>
</evidence>
<name>A0ABW7URU9_9ACTN</name>
<proteinExistence type="predicted"/>
<protein>
    <recommendedName>
        <fullName evidence="1">DUF8094 domain-containing protein</fullName>
    </recommendedName>
</protein>
<dbReference type="Proteomes" id="UP001611548">
    <property type="component" value="Unassembled WGS sequence"/>
</dbReference>
<reference evidence="2 3" key="1">
    <citation type="submission" date="2024-10" db="EMBL/GenBank/DDBJ databases">
        <title>The Natural Products Discovery Center: Release of the First 8490 Sequenced Strains for Exploring Actinobacteria Biosynthetic Diversity.</title>
        <authorList>
            <person name="Kalkreuter E."/>
            <person name="Kautsar S.A."/>
            <person name="Yang D."/>
            <person name="Bader C.D."/>
            <person name="Teijaro C.N."/>
            <person name="Fluegel L."/>
            <person name="Davis C.M."/>
            <person name="Simpson J.R."/>
            <person name="Lauterbach L."/>
            <person name="Steele A.D."/>
            <person name="Gui C."/>
            <person name="Meng S."/>
            <person name="Li G."/>
            <person name="Viehrig K."/>
            <person name="Ye F."/>
            <person name="Su P."/>
            <person name="Kiefer A.F."/>
            <person name="Nichols A."/>
            <person name="Cepeda A.J."/>
            <person name="Yan W."/>
            <person name="Fan B."/>
            <person name="Jiang Y."/>
            <person name="Adhikari A."/>
            <person name="Zheng C.-J."/>
            <person name="Schuster L."/>
            <person name="Cowan T.M."/>
            <person name="Smanski M.J."/>
            <person name="Chevrette M.G."/>
            <person name="De Carvalho L.P.S."/>
            <person name="Shen B."/>
        </authorList>
    </citation>
    <scope>NUCLEOTIDE SEQUENCE [LARGE SCALE GENOMIC DNA]</scope>
    <source>
        <strain evidence="2 3">NPDC020327</strain>
    </source>
</reference>
<organism evidence="2 3">
    <name type="scientific">Streptomyces pathocidini</name>
    <dbReference type="NCBI Taxonomy" id="1650571"/>
    <lineage>
        <taxon>Bacteria</taxon>
        <taxon>Bacillati</taxon>
        <taxon>Actinomycetota</taxon>
        <taxon>Actinomycetes</taxon>
        <taxon>Kitasatosporales</taxon>
        <taxon>Streptomycetaceae</taxon>
        <taxon>Streptomyces</taxon>
    </lineage>
</organism>
<evidence type="ECO:0000313" key="2">
    <source>
        <dbReference type="EMBL" id="MFI1965351.1"/>
    </source>
</evidence>
<dbReference type="EMBL" id="JBIRWE010000005">
    <property type="protein sequence ID" value="MFI1965351.1"/>
    <property type="molecule type" value="Genomic_DNA"/>
</dbReference>
<dbReference type="RefSeq" id="WP_055473572.1">
    <property type="nucleotide sequence ID" value="NZ_JBIRWE010000005.1"/>
</dbReference>
<sequence length="295" mass="32296">MTVHGEREILPSATKADAAKALQRFTTGYNKAYTKSDPAAMSAVETGPLHALTLPGVRAQRETRPKGWPDYPALRLKDAEFTIPKQKGWPRFFLADAASNRDDNRWLVLFTRNGSTEPWKAAYLAVVAENQVPEFRTDQDGWAEPVGGGAGLPIAPNRLSRAYAEYLRTGEGEFADGALTSVLRAQRQRTAKTLRYWTEYIDQPAGPPQYAPVALRTADGGALAFFAAHHAEKRTMAPGYKVGEIDNSTANTLMKGKPEKWLSLAKISESVVRIPKNGPVEFLNRLEGLTAAKGG</sequence>
<gene>
    <name evidence="2" type="ORF">ACH429_14765</name>
</gene>
<keyword evidence="3" id="KW-1185">Reference proteome</keyword>
<accession>A0ABW7URU9</accession>
<comment type="caution">
    <text evidence="2">The sequence shown here is derived from an EMBL/GenBank/DDBJ whole genome shotgun (WGS) entry which is preliminary data.</text>
</comment>